<protein>
    <submittedName>
        <fullName evidence="3">NDP-sugar pyrophosphorylase family protein</fullName>
    </submittedName>
</protein>
<dbReference type="PANTHER" id="PTHR22572">
    <property type="entry name" value="SUGAR-1-PHOSPHATE GUANYL TRANSFERASE"/>
    <property type="match status" value="1"/>
</dbReference>
<dbReference type="RefSeq" id="WP_184867949.1">
    <property type="nucleotide sequence ID" value="NZ_BAAAWY010000101.1"/>
</dbReference>
<dbReference type="InterPro" id="IPR050486">
    <property type="entry name" value="Mannose-1P_guanyltransferase"/>
</dbReference>
<dbReference type="Gene3D" id="3.90.550.10">
    <property type="entry name" value="Spore Coat Polysaccharide Biosynthesis Protein SpsA, Chain A"/>
    <property type="match status" value="1"/>
</dbReference>
<dbReference type="Pfam" id="PF00483">
    <property type="entry name" value="NTP_transferase"/>
    <property type="match status" value="1"/>
</dbReference>
<comment type="caution">
    <text evidence="3">The sequence shown here is derived from an EMBL/GenBank/DDBJ whole genome shotgun (WGS) entry which is preliminary data.</text>
</comment>
<feature type="region of interest" description="Disordered" evidence="1">
    <location>
        <begin position="234"/>
        <end position="254"/>
    </location>
</feature>
<accession>A0A7W9KPC3</accession>
<dbReference type="Proteomes" id="UP000585638">
    <property type="component" value="Unassembled WGS sequence"/>
</dbReference>
<evidence type="ECO:0000313" key="4">
    <source>
        <dbReference type="Proteomes" id="UP000585638"/>
    </source>
</evidence>
<reference evidence="3 4" key="1">
    <citation type="submission" date="2020-08" db="EMBL/GenBank/DDBJ databases">
        <title>Sequencing the genomes of 1000 actinobacteria strains.</title>
        <authorList>
            <person name="Klenk H.-P."/>
        </authorList>
    </citation>
    <scope>NUCLEOTIDE SEQUENCE [LARGE SCALE GENOMIC DNA]</scope>
    <source>
        <strain evidence="3 4">DSM 43851</strain>
    </source>
</reference>
<dbReference type="SUPFAM" id="SSF53448">
    <property type="entry name" value="Nucleotide-diphospho-sugar transferases"/>
    <property type="match status" value="1"/>
</dbReference>
<proteinExistence type="predicted"/>
<dbReference type="InterPro" id="IPR005835">
    <property type="entry name" value="NTP_transferase_dom"/>
</dbReference>
<feature type="domain" description="Nucleotidyl transferase" evidence="2">
    <location>
        <begin position="3"/>
        <end position="224"/>
    </location>
</feature>
<evidence type="ECO:0000256" key="1">
    <source>
        <dbReference type="SAM" id="MobiDB-lite"/>
    </source>
</evidence>
<gene>
    <name evidence="3" type="ORF">BJ998_007461</name>
</gene>
<name>A0A7W9KPC3_9PSEU</name>
<sequence>MHAIVMVGGKGSRLLPHTRERPKALVKLGRCAILEIILRRLRAFGFSRVTLCVAHLGEQIRAAYGDGSRLGLSIDYTVDDRPLGTAAPLRLVADWRTPAVVLNGDILSTVDFGHLLRTHELSRSLLTVAYVRRRLTATVGLVQLADGRVSEILEKPTFGLRVSSGIYAVSPVVLDYLPEGSVDMPGLVNALVANGKPVHGYGFDGAWHDIGTPGRYLEASRAFESDPDLYLSPAPADGRQWRVPTSPVPGSPVDALAVAEDGLDLTEFGDHGEDDLRSEARA</sequence>
<organism evidence="3 4">
    <name type="scientific">Kutzneria kofuensis</name>
    <dbReference type="NCBI Taxonomy" id="103725"/>
    <lineage>
        <taxon>Bacteria</taxon>
        <taxon>Bacillati</taxon>
        <taxon>Actinomycetota</taxon>
        <taxon>Actinomycetes</taxon>
        <taxon>Pseudonocardiales</taxon>
        <taxon>Pseudonocardiaceae</taxon>
        <taxon>Kutzneria</taxon>
    </lineage>
</organism>
<dbReference type="AlphaFoldDB" id="A0A7W9KPC3"/>
<evidence type="ECO:0000313" key="3">
    <source>
        <dbReference type="EMBL" id="MBB5896265.1"/>
    </source>
</evidence>
<dbReference type="InterPro" id="IPR029044">
    <property type="entry name" value="Nucleotide-diphossugar_trans"/>
</dbReference>
<dbReference type="EMBL" id="JACHIR010000001">
    <property type="protein sequence ID" value="MBB5896265.1"/>
    <property type="molecule type" value="Genomic_DNA"/>
</dbReference>
<evidence type="ECO:0000259" key="2">
    <source>
        <dbReference type="Pfam" id="PF00483"/>
    </source>
</evidence>
<keyword evidence="4" id="KW-1185">Reference proteome</keyword>